<reference evidence="3 4" key="1">
    <citation type="submission" date="2018-11" db="EMBL/GenBank/DDBJ databases">
        <authorList>
            <consortium name="Pathogen Informatics"/>
        </authorList>
    </citation>
    <scope>NUCLEOTIDE SEQUENCE [LARGE SCALE GENOMIC DNA]</scope>
    <source>
        <strain>Denwood</strain>
        <strain evidence="4">Zambia</strain>
    </source>
</reference>
<dbReference type="PANTHER" id="PTHR12187:SF11">
    <property type="entry name" value="PHOSPHATIDYLINOSITOL-3,4-BISPHOSPHATE 4-PHOSPHATASE"/>
    <property type="match status" value="1"/>
</dbReference>
<dbReference type="GO" id="GO:0005737">
    <property type="term" value="C:cytoplasm"/>
    <property type="evidence" value="ECO:0007669"/>
    <property type="project" value="TreeGrafter"/>
</dbReference>
<evidence type="ECO:0000256" key="2">
    <source>
        <dbReference type="ARBA" id="ARBA00023098"/>
    </source>
</evidence>
<dbReference type="STRING" id="31246.A0A183PSC6"/>
<proteinExistence type="predicted"/>
<keyword evidence="4" id="KW-1185">Reference proteome</keyword>
<keyword evidence="2" id="KW-0443">Lipid metabolism</keyword>
<keyword evidence="1" id="KW-0378">Hydrolase</keyword>
<evidence type="ECO:0000313" key="4">
    <source>
        <dbReference type="Proteomes" id="UP000269396"/>
    </source>
</evidence>
<organism evidence="3 4">
    <name type="scientific">Schistosoma mattheei</name>
    <dbReference type="NCBI Taxonomy" id="31246"/>
    <lineage>
        <taxon>Eukaryota</taxon>
        <taxon>Metazoa</taxon>
        <taxon>Spiralia</taxon>
        <taxon>Lophotrochozoa</taxon>
        <taxon>Platyhelminthes</taxon>
        <taxon>Trematoda</taxon>
        <taxon>Digenea</taxon>
        <taxon>Strigeidida</taxon>
        <taxon>Schistosomatoidea</taxon>
        <taxon>Schistosomatidae</taxon>
        <taxon>Schistosoma</taxon>
    </lineage>
</organism>
<dbReference type="PANTHER" id="PTHR12187">
    <property type="entry name" value="AGAP000124-PA"/>
    <property type="match status" value="1"/>
</dbReference>
<dbReference type="GO" id="GO:0016316">
    <property type="term" value="F:phosphatidylinositol-3,4-bisphosphate 4-phosphatase activity"/>
    <property type="evidence" value="ECO:0007669"/>
    <property type="project" value="InterPro"/>
</dbReference>
<dbReference type="InterPro" id="IPR039034">
    <property type="entry name" value="INPP4"/>
</dbReference>
<sequence length="59" mass="6801">MHESCFTKALQCIRSTGLRLDNVMKNTGKRKYAFNRLQLLSFPRLYKPPMGTYSTNVSS</sequence>
<dbReference type="EMBL" id="UZAL01038434">
    <property type="protein sequence ID" value="VDP73671.1"/>
    <property type="molecule type" value="Genomic_DNA"/>
</dbReference>
<name>A0A183PSC6_9TREM</name>
<gene>
    <name evidence="3" type="ORF">SMTD_LOCUS17262</name>
</gene>
<protein>
    <submittedName>
        <fullName evidence="3">Uncharacterized protein</fullName>
    </submittedName>
</protein>
<evidence type="ECO:0000256" key="1">
    <source>
        <dbReference type="ARBA" id="ARBA00022801"/>
    </source>
</evidence>
<dbReference type="Proteomes" id="UP000269396">
    <property type="component" value="Unassembled WGS sequence"/>
</dbReference>
<evidence type="ECO:0000313" key="3">
    <source>
        <dbReference type="EMBL" id="VDP73671.1"/>
    </source>
</evidence>
<accession>A0A183PSC6</accession>
<dbReference type="AlphaFoldDB" id="A0A183PSC6"/>